<dbReference type="PANTHER" id="PTHR12993">
    <property type="entry name" value="N-ACETYLGLUCOSAMINYL-PHOSPHATIDYLINOSITOL DE-N-ACETYLASE-RELATED"/>
    <property type="match status" value="1"/>
</dbReference>
<evidence type="ECO:0000313" key="1">
    <source>
        <dbReference type="EMBL" id="HGK28190.1"/>
    </source>
</evidence>
<dbReference type="PANTHER" id="PTHR12993:SF11">
    <property type="entry name" value="N-ACETYLGLUCOSAMINYL-PHOSPHATIDYLINOSITOL DE-N-ACETYLASE"/>
    <property type="match status" value="1"/>
</dbReference>
<dbReference type="SUPFAM" id="SSF102588">
    <property type="entry name" value="LmbE-like"/>
    <property type="match status" value="1"/>
</dbReference>
<accession>A0A7C4GAV9</accession>
<name>A0A7C4GAV9_UNCW3</name>
<reference evidence="1" key="1">
    <citation type="journal article" date="2020" name="mSystems">
        <title>Genome- and Community-Level Interaction Insights into Carbon Utilization and Element Cycling Functions of Hydrothermarchaeota in Hydrothermal Sediment.</title>
        <authorList>
            <person name="Zhou Z."/>
            <person name="Liu Y."/>
            <person name="Xu W."/>
            <person name="Pan J."/>
            <person name="Luo Z.H."/>
            <person name="Li M."/>
        </authorList>
    </citation>
    <scope>NUCLEOTIDE SEQUENCE [LARGE SCALE GENOMIC DNA]</scope>
    <source>
        <strain evidence="1">SpSt-488</strain>
    </source>
</reference>
<dbReference type="InterPro" id="IPR003737">
    <property type="entry name" value="GlcNAc_PI_deacetylase-related"/>
</dbReference>
<dbReference type="InterPro" id="IPR024078">
    <property type="entry name" value="LmbE-like_dom_sf"/>
</dbReference>
<organism evidence="1">
    <name type="scientific">candidate division WOR-3 bacterium</name>
    <dbReference type="NCBI Taxonomy" id="2052148"/>
    <lineage>
        <taxon>Bacteria</taxon>
        <taxon>Bacteria division WOR-3</taxon>
    </lineage>
</organism>
<dbReference type="Pfam" id="PF02585">
    <property type="entry name" value="PIG-L"/>
    <property type="match status" value="1"/>
</dbReference>
<protein>
    <submittedName>
        <fullName evidence="1">PIG-L family deacetylase</fullName>
    </submittedName>
</protein>
<gene>
    <name evidence="1" type="ORF">ENS41_04470</name>
</gene>
<dbReference type="EMBL" id="DSUT01000091">
    <property type="protein sequence ID" value="HGK28190.1"/>
    <property type="molecule type" value="Genomic_DNA"/>
</dbReference>
<sequence>MTHFKSILFLGAHTDDEFGCSGTLARLLEEGADVHYAAFSQCEQSVPPGFAPDVLRDECRDAALTLGISEQHWTLHGYPVRHFPAHRQQILEDLVRLRDGVQPDLLFVPALSDIHQDHQTIAQEALRAFKHATILGYELPMNTLAFQHACFVHLESRHIDRKVASLACYRSQNFRSYTREDFIRGLARVRGVQAGVEFAEAFEVIRWNWR</sequence>
<dbReference type="GO" id="GO:0016811">
    <property type="term" value="F:hydrolase activity, acting on carbon-nitrogen (but not peptide) bonds, in linear amides"/>
    <property type="evidence" value="ECO:0007669"/>
    <property type="project" value="TreeGrafter"/>
</dbReference>
<proteinExistence type="predicted"/>
<comment type="caution">
    <text evidence="1">The sequence shown here is derived from an EMBL/GenBank/DDBJ whole genome shotgun (WGS) entry which is preliminary data.</text>
</comment>
<dbReference type="AlphaFoldDB" id="A0A7C4GAV9"/>
<dbReference type="Gene3D" id="3.40.50.10320">
    <property type="entry name" value="LmbE-like"/>
    <property type="match status" value="1"/>
</dbReference>